<evidence type="ECO:0000256" key="2">
    <source>
        <dbReference type="ARBA" id="ARBA00023125"/>
    </source>
</evidence>
<evidence type="ECO:0000259" key="4">
    <source>
        <dbReference type="PROSITE" id="PS50043"/>
    </source>
</evidence>
<feature type="domain" description="HTH luxR-type" evidence="4">
    <location>
        <begin position="227"/>
        <end position="289"/>
    </location>
</feature>
<name>A0A6P2YZE9_BURL3</name>
<dbReference type="GO" id="GO:0003677">
    <property type="term" value="F:DNA binding"/>
    <property type="evidence" value="ECO:0007669"/>
    <property type="project" value="UniProtKB-KW"/>
</dbReference>
<dbReference type="PRINTS" id="PR00038">
    <property type="entry name" value="HTHLUXR"/>
</dbReference>
<dbReference type="GO" id="GO:0006355">
    <property type="term" value="P:regulation of DNA-templated transcription"/>
    <property type="evidence" value="ECO:0007669"/>
    <property type="project" value="InterPro"/>
</dbReference>
<dbReference type="PANTHER" id="PTHR44688">
    <property type="entry name" value="DNA-BINDING TRANSCRIPTIONAL ACTIVATOR DEVR_DOSR"/>
    <property type="match status" value="1"/>
</dbReference>
<dbReference type="CDD" id="cd06170">
    <property type="entry name" value="LuxR_C_like"/>
    <property type="match status" value="1"/>
</dbReference>
<dbReference type="AlphaFoldDB" id="A0A6P2YZE9"/>
<keyword evidence="3" id="KW-0804">Transcription</keyword>
<dbReference type="Proteomes" id="UP000494274">
    <property type="component" value="Unassembled WGS sequence"/>
</dbReference>
<accession>A0A6P2YZE9</accession>
<dbReference type="PROSITE" id="PS50043">
    <property type="entry name" value="HTH_LUXR_2"/>
    <property type="match status" value="1"/>
</dbReference>
<dbReference type="InterPro" id="IPR000792">
    <property type="entry name" value="Tscrpt_reg_LuxR_C"/>
</dbReference>
<gene>
    <name evidence="5" type="ORF">BLA18112_05819</name>
</gene>
<dbReference type="EMBL" id="CABVQI010000022">
    <property type="protein sequence ID" value="VWD27660.1"/>
    <property type="molecule type" value="Genomic_DNA"/>
</dbReference>
<dbReference type="SUPFAM" id="SSF46894">
    <property type="entry name" value="C-terminal effector domain of the bipartite response regulators"/>
    <property type="match status" value="1"/>
</dbReference>
<evidence type="ECO:0000313" key="5">
    <source>
        <dbReference type="EMBL" id="VWD27660.1"/>
    </source>
</evidence>
<keyword evidence="2" id="KW-0238">DNA-binding</keyword>
<dbReference type="Pfam" id="PF00196">
    <property type="entry name" value="GerE"/>
    <property type="match status" value="1"/>
</dbReference>
<evidence type="ECO:0000256" key="3">
    <source>
        <dbReference type="ARBA" id="ARBA00023163"/>
    </source>
</evidence>
<dbReference type="InterPro" id="IPR036388">
    <property type="entry name" value="WH-like_DNA-bd_sf"/>
</dbReference>
<reference evidence="5 6" key="1">
    <citation type="submission" date="2019-09" db="EMBL/GenBank/DDBJ databases">
        <authorList>
            <person name="Depoorter E."/>
        </authorList>
    </citation>
    <scope>NUCLEOTIDE SEQUENCE [LARGE SCALE GENOMIC DNA]</scope>
    <source>
        <strain evidence="5">R-18112</strain>
    </source>
</reference>
<dbReference type="SMART" id="SM00421">
    <property type="entry name" value="HTH_LUXR"/>
    <property type="match status" value="1"/>
</dbReference>
<dbReference type="Gene3D" id="1.10.10.10">
    <property type="entry name" value="Winged helix-like DNA-binding domain superfamily/Winged helix DNA-binding domain"/>
    <property type="match status" value="1"/>
</dbReference>
<dbReference type="InterPro" id="IPR016032">
    <property type="entry name" value="Sig_transdc_resp-reg_C-effctor"/>
</dbReference>
<organism evidence="5 6">
    <name type="scientific">Burkholderia lata (strain ATCC 17760 / DSM 23089 / LMG 22485 / NCIMB 9086 / R18194 / 383)</name>
    <dbReference type="NCBI Taxonomy" id="482957"/>
    <lineage>
        <taxon>Bacteria</taxon>
        <taxon>Pseudomonadati</taxon>
        <taxon>Pseudomonadota</taxon>
        <taxon>Betaproteobacteria</taxon>
        <taxon>Burkholderiales</taxon>
        <taxon>Burkholderiaceae</taxon>
        <taxon>Burkholderia</taxon>
        <taxon>Burkholderia cepacia complex</taxon>
    </lineage>
</organism>
<proteinExistence type="predicted"/>
<keyword evidence="1" id="KW-0805">Transcription regulation</keyword>
<sequence>MLEVDVDTRCVNLPGNMAHRDTPMPVQAFVANAPVEALDAGVLHRLAEEPSVMNLSVSDITPEELRLFGDIVARLEELGPVVDVRTVVLPAITQLLRADFAASFDCDERTGLWRNGFSYNVDPLQIARYEAWFQHIDPVTSHLRARRVATCVDEVVSRRELERTEFYNDFLCRDGMHHGINVYAFDGATHVGDLRIWRARGRPDFTERDKLLLNGIEPFFRRALLRRRHACAGLTERESDVARLVAAGYTDKDVARTLGIGLSTVRTHLRRVMAKKGVANRASLAAALA</sequence>
<evidence type="ECO:0000313" key="6">
    <source>
        <dbReference type="Proteomes" id="UP000494274"/>
    </source>
</evidence>
<protein>
    <submittedName>
        <fullName evidence="5">Transcriptional regulator</fullName>
    </submittedName>
</protein>
<dbReference type="PANTHER" id="PTHR44688:SF16">
    <property type="entry name" value="DNA-BINDING TRANSCRIPTIONAL ACTIVATOR DEVR_DOSR"/>
    <property type="match status" value="1"/>
</dbReference>
<evidence type="ECO:0000256" key="1">
    <source>
        <dbReference type="ARBA" id="ARBA00023015"/>
    </source>
</evidence>